<dbReference type="STRING" id="655863.F0XFK9"/>
<dbReference type="GeneID" id="25979429"/>
<dbReference type="EMBL" id="GL629765">
    <property type="protein sequence ID" value="EFX03676.1"/>
    <property type="molecule type" value="Genomic_DNA"/>
</dbReference>
<feature type="region of interest" description="Disordered" evidence="2">
    <location>
        <begin position="412"/>
        <end position="441"/>
    </location>
</feature>
<protein>
    <recommendedName>
        <fullName evidence="3">F-box domain-containing protein</fullName>
    </recommendedName>
</protein>
<feature type="region of interest" description="Disordered" evidence="2">
    <location>
        <begin position="192"/>
        <end position="220"/>
    </location>
</feature>
<feature type="region of interest" description="Disordered" evidence="2">
    <location>
        <begin position="639"/>
        <end position="673"/>
    </location>
</feature>
<feature type="compositionally biased region" description="Basic and acidic residues" evidence="2">
    <location>
        <begin position="412"/>
        <end position="431"/>
    </location>
</feature>
<evidence type="ECO:0000313" key="4">
    <source>
        <dbReference type="EMBL" id="EFX03676.1"/>
    </source>
</evidence>
<dbReference type="eggNOG" id="ENOG502SKJD">
    <property type="taxonomic scope" value="Eukaryota"/>
</dbReference>
<feature type="compositionally biased region" description="Polar residues" evidence="2">
    <location>
        <begin position="196"/>
        <end position="206"/>
    </location>
</feature>
<dbReference type="AlphaFoldDB" id="F0XFK9"/>
<dbReference type="Proteomes" id="UP000007796">
    <property type="component" value="Unassembled WGS sequence"/>
</dbReference>
<reference evidence="4 5" key="1">
    <citation type="journal article" date="2011" name="Proc. Natl. Acad. Sci. U.S.A.">
        <title>Genome and transcriptome analyses of the mountain pine beetle-fungal symbiont Grosmannia clavigera, a lodgepole pine pathogen.</title>
        <authorList>
            <person name="DiGuistini S."/>
            <person name="Wang Y."/>
            <person name="Liao N.Y."/>
            <person name="Taylor G."/>
            <person name="Tanguay P."/>
            <person name="Feau N."/>
            <person name="Henrissat B."/>
            <person name="Chan S.K."/>
            <person name="Hesse-Orce U."/>
            <person name="Alamouti S.M."/>
            <person name="Tsui C.K.M."/>
            <person name="Docking R.T."/>
            <person name="Levasseur A."/>
            <person name="Haridas S."/>
            <person name="Robertson G."/>
            <person name="Birol I."/>
            <person name="Holt R.A."/>
            <person name="Marra M.A."/>
            <person name="Hamelin R.C."/>
            <person name="Hirst M."/>
            <person name="Jones S.J.M."/>
            <person name="Bohlmann J."/>
            <person name="Breuil C."/>
        </authorList>
    </citation>
    <scope>NUCLEOTIDE SEQUENCE [LARGE SCALE GENOMIC DNA]</scope>
    <source>
        <strain evidence="5">kw1407 / UAMH 11150</strain>
    </source>
</reference>
<dbReference type="InParanoid" id="F0XFK9"/>
<dbReference type="SUPFAM" id="SSF81383">
    <property type="entry name" value="F-box domain"/>
    <property type="match status" value="1"/>
</dbReference>
<keyword evidence="1" id="KW-0175">Coiled coil</keyword>
<dbReference type="Pfam" id="PF12937">
    <property type="entry name" value="F-box-like"/>
    <property type="match status" value="1"/>
</dbReference>
<dbReference type="CDD" id="cd09917">
    <property type="entry name" value="F-box_SF"/>
    <property type="match status" value="1"/>
</dbReference>
<accession>F0XFK9</accession>
<proteinExistence type="predicted"/>
<feature type="coiled-coil region" evidence="1">
    <location>
        <begin position="560"/>
        <end position="630"/>
    </location>
</feature>
<dbReference type="PROSITE" id="PS50181">
    <property type="entry name" value="FBOX"/>
    <property type="match status" value="1"/>
</dbReference>
<feature type="compositionally biased region" description="Basic and acidic residues" evidence="2">
    <location>
        <begin position="501"/>
        <end position="515"/>
    </location>
</feature>
<feature type="domain" description="F-box" evidence="3">
    <location>
        <begin position="16"/>
        <end position="61"/>
    </location>
</feature>
<dbReference type="OrthoDB" id="4200124at2759"/>
<evidence type="ECO:0000313" key="5">
    <source>
        <dbReference type="Proteomes" id="UP000007796"/>
    </source>
</evidence>
<feature type="region of interest" description="Disordered" evidence="2">
    <location>
        <begin position="475"/>
        <end position="555"/>
    </location>
</feature>
<evidence type="ECO:0000259" key="3">
    <source>
        <dbReference type="PROSITE" id="PS50181"/>
    </source>
</evidence>
<feature type="compositionally biased region" description="Low complexity" evidence="2">
    <location>
        <begin position="350"/>
        <end position="365"/>
    </location>
</feature>
<feature type="compositionally biased region" description="Polar residues" evidence="2">
    <location>
        <begin position="942"/>
        <end position="956"/>
    </location>
</feature>
<name>F0XFK9_GROCL</name>
<evidence type="ECO:0000256" key="2">
    <source>
        <dbReference type="SAM" id="MobiDB-lite"/>
    </source>
</evidence>
<feature type="compositionally biased region" description="Acidic residues" evidence="2">
    <location>
        <begin position="482"/>
        <end position="492"/>
    </location>
</feature>
<feature type="compositionally biased region" description="Low complexity" evidence="2">
    <location>
        <begin position="525"/>
        <end position="542"/>
    </location>
</feature>
<dbReference type="RefSeq" id="XP_014173158.1">
    <property type="nucleotide sequence ID" value="XM_014317683.1"/>
</dbReference>
<gene>
    <name evidence="4" type="ORF">CMQ_604</name>
</gene>
<feature type="region of interest" description="Disordered" evidence="2">
    <location>
        <begin position="344"/>
        <end position="365"/>
    </location>
</feature>
<feature type="region of interest" description="Disordered" evidence="2">
    <location>
        <begin position="920"/>
        <end position="982"/>
    </location>
</feature>
<dbReference type="HOGENOM" id="CLU_008260_0_0_1"/>
<evidence type="ECO:0000256" key="1">
    <source>
        <dbReference type="SAM" id="Coils"/>
    </source>
</evidence>
<dbReference type="InterPro" id="IPR001810">
    <property type="entry name" value="F-box_dom"/>
</dbReference>
<organism evidence="5">
    <name type="scientific">Grosmannia clavigera (strain kw1407 / UAMH 11150)</name>
    <name type="common">Blue stain fungus</name>
    <name type="synonym">Graphiocladiella clavigera</name>
    <dbReference type="NCBI Taxonomy" id="655863"/>
    <lineage>
        <taxon>Eukaryota</taxon>
        <taxon>Fungi</taxon>
        <taxon>Dikarya</taxon>
        <taxon>Ascomycota</taxon>
        <taxon>Pezizomycotina</taxon>
        <taxon>Sordariomycetes</taxon>
        <taxon>Sordariomycetidae</taxon>
        <taxon>Ophiostomatales</taxon>
        <taxon>Ophiostomataceae</taxon>
        <taxon>Leptographium</taxon>
    </lineage>
</organism>
<keyword evidence="5" id="KW-1185">Reference proteome</keyword>
<sequence>MAAARPVQEQSSQARRLTILDLPEETHREIFNHCNMSELVCLALVSKHFHHIASEIMYRTLHFSLPYHGGKLCEDTLAACLNTLTTSEYNYARHLRELFIDASYGTGPEADRTIAPYVYSESCGKFLNTLLLLTLRKTKGLEKFYWDVRIELGRPVFRVLHQIHTLSDVQIRLQKGPSIHETSAFYNPFTPAPSPISAQLKTQSRPSKVPKRGLSRAEPPTISGFKNLKVLSVLDIDALDVITEIKPCLRNSAGTIIELSLSFSEALASKARKPPPDTDSEESDFDDIEFNVPLSTTLADAEPATTNQAHASSKLLYAQEEKYRQDSALSRIFDLEPFLLRQQPKQPKVSANGSASNASLASDSNNSRVEFANAVRDMTVQLLNSTVSGSNIGDHSKMLDTIESAAKKYIDSEDAKSAQEKKGDQVKEHGQSKKGNALNTTDTIVSESGLDGSAADESDKEVSLFRDGDTVTKLKSKGADVSPEDIDVEEPEGQLVLEEGSCDRDLEDSSDKEADPELPTDSVLASASASGQAQSSPQGQSSTWGGQQDPLAEPISDDSINKLAADISAQKANLKALLDRLATLEKRALTSRKGLEAMYSMRDDVEPQVLLEMERREQALHKDIQRLFQETRTVAAEVRDIEASKPASKTGRETPQEASAAETPDAANSAQAHSNRRLVDKYVRSTRGIVLEELNLSLIPVTASVLSKAIDLHTLVRITLLNVGPQAPIWSLFSRENRSRPLALRSIFTDNVSTVFLVFVAQLEEVHTLLLLERDANHKPESLAPKTTTTISDIRHIVLKKHARHLKKLMIKNAASQDWDVDEATIKLLGRRARNLAELAVSMKMQTIHDLILQLPNFMGLVALNIIRLRNDDTCVWVTQEIKRFILDTVAHYPHLILEWLAIDNNLSVERIMRVSPKKMVEAKKQKKMKKAGQSKGKEKATNTQWSGSFETNGFSKGSAASKIYDNSDDSDSSSSDGSAPYKQAKLQLEHCHVDDTWDISIFDRVVRVGRL</sequence>
<dbReference type="InterPro" id="IPR036047">
    <property type="entry name" value="F-box-like_dom_sf"/>
</dbReference>